<dbReference type="RefSeq" id="WP_310258918.1">
    <property type="nucleotide sequence ID" value="NZ_JAVDWA010000003.1"/>
</dbReference>
<evidence type="ECO:0008006" key="4">
    <source>
        <dbReference type="Google" id="ProtNLM"/>
    </source>
</evidence>
<feature type="transmembrane region" description="Helical" evidence="1">
    <location>
        <begin position="40"/>
        <end position="58"/>
    </location>
</feature>
<proteinExistence type="predicted"/>
<evidence type="ECO:0000313" key="3">
    <source>
        <dbReference type="Proteomes" id="UP001258181"/>
    </source>
</evidence>
<comment type="caution">
    <text evidence="2">The sequence shown here is derived from an EMBL/GenBank/DDBJ whole genome shotgun (WGS) entry which is preliminary data.</text>
</comment>
<accession>A0ABU1U241</accession>
<feature type="transmembrane region" description="Helical" evidence="1">
    <location>
        <begin position="13"/>
        <end position="33"/>
    </location>
</feature>
<evidence type="ECO:0000313" key="2">
    <source>
        <dbReference type="EMBL" id="MDR7073426.1"/>
    </source>
</evidence>
<keyword evidence="1" id="KW-0472">Membrane</keyword>
<dbReference type="EMBL" id="JAVDWA010000003">
    <property type="protein sequence ID" value="MDR7073426.1"/>
    <property type="molecule type" value="Genomic_DNA"/>
</dbReference>
<reference evidence="2 3" key="1">
    <citation type="submission" date="2023-07" db="EMBL/GenBank/DDBJ databases">
        <title>Sorghum-associated microbial communities from plants grown in Nebraska, USA.</title>
        <authorList>
            <person name="Schachtman D."/>
        </authorList>
    </citation>
    <scope>NUCLEOTIDE SEQUENCE [LARGE SCALE GENOMIC DNA]</scope>
    <source>
        <strain evidence="2 3">BE211</strain>
    </source>
</reference>
<gene>
    <name evidence="2" type="ORF">J2X07_002412</name>
</gene>
<evidence type="ECO:0000256" key="1">
    <source>
        <dbReference type="SAM" id="Phobius"/>
    </source>
</evidence>
<name>A0ABU1U241_9BACL</name>
<dbReference type="Proteomes" id="UP001258181">
    <property type="component" value="Unassembled WGS sequence"/>
</dbReference>
<keyword evidence="3" id="KW-1185">Reference proteome</keyword>
<keyword evidence="1" id="KW-0812">Transmembrane</keyword>
<organism evidence="2 3">
    <name type="scientific">Fictibacillus barbaricus</name>
    <dbReference type="NCBI Taxonomy" id="182136"/>
    <lineage>
        <taxon>Bacteria</taxon>
        <taxon>Bacillati</taxon>
        <taxon>Bacillota</taxon>
        <taxon>Bacilli</taxon>
        <taxon>Bacillales</taxon>
        <taxon>Fictibacillaceae</taxon>
        <taxon>Fictibacillus</taxon>
    </lineage>
</organism>
<sequence length="63" mass="7298">MENWLSLRIPFDIISIYILVAAFIVVGIFASLLRSALPEWSVRIVSYTGFFGVIFVWLKLLEY</sequence>
<protein>
    <recommendedName>
        <fullName evidence="4">DUF1656 domain-containing protein</fullName>
    </recommendedName>
</protein>
<keyword evidence="1" id="KW-1133">Transmembrane helix</keyword>